<comment type="caution">
    <text evidence="3">The sequence shown here is derived from an EMBL/GenBank/DDBJ whole genome shotgun (WGS) entry which is preliminary data.</text>
</comment>
<proteinExistence type="predicted"/>
<dbReference type="OMA" id="HIASEWP"/>
<feature type="compositionally biased region" description="Polar residues" evidence="2">
    <location>
        <begin position="335"/>
        <end position="360"/>
    </location>
</feature>
<name>A0A0B1PE72_UNCNE</name>
<feature type="compositionally biased region" description="Polar residues" evidence="2">
    <location>
        <begin position="687"/>
        <end position="702"/>
    </location>
</feature>
<keyword evidence="4" id="KW-1185">Reference proteome</keyword>
<dbReference type="STRING" id="52586.A0A0B1PE72"/>
<protein>
    <submittedName>
        <fullName evidence="3">Uncharacterized protein</fullName>
    </submittedName>
</protein>
<reference evidence="3 4" key="1">
    <citation type="journal article" date="2014" name="BMC Genomics">
        <title>Adaptive genomic structural variation in the grape powdery mildew pathogen, Erysiphe necator.</title>
        <authorList>
            <person name="Jones L."/>
            <person name="Riaz S."/>
            <person name="Morales-Cruz A."/>
            <person name="Amrine K.C."/>
            <person name="McGuire B."/>
            <person name="Gubler W.D."/>
            <person name="Walker M.A."/>
            <person name="Cantu D."/>
        </authorList>
    </citation>
    <scope>NUCLEOTIDE SEQUENCE [LARGE SCALE GENOMIC DNA]</scope>
    <source>
        <strain evidence="4">c</strain>
    </source>
</reference>
<evidence type="ECO:0000256" key="1">
    <source>
        <dbReference type="SAM" id="Coils"/>
    </source>
</evidence>
<feature type="region of interest" description="Disordered" evidence="2">
    <location>
        <begin position="687"/>
        <end position="712"/>
    </location>
</feature>
<feature type="compositionally biased region" description="Low complexity" evidence="2">
    <location>
        <begin position="585"/>
        <end position="594"/>
    </location>
</feature>
<feature type="compositionally biased region" description="Polar residues" evidence="2">
    <location>
        <begin position="828"/>
        <end position="838"/>
    </location>
</feature>
<gene>
    <name evidence="3" type="ORF">EV44_g0128</name>
</gene>
<feature type="compositionally biased region" description="Polar residues" evidence="2">
    <location>
        <begin position="304"/>
        <end position="325"/>
    </location>
</feature>
<evidence type="ECO:0000313" key="4">
    <source>
        <dbReference type="Proteomes" id="UP000030854"/>
    </source>
</evidence>
<feature type="region of interest" description="Disordered" evidence="2">
    <location>
        <begin position="303"/>
        <end position="396"/>
    </location>
</feature>
<feature type="compositionally biased region" description="Acidic residues" evidence="2">
    <location>
        <begin position="703"/>
        <end position="712"/>
    </location>
</feature>
<feature type="compositionally biased region" description="Basic and acidic residues" evidence="2">
    <location>
        <begin position="595"/>
        <end position="608"/>
    </location>
</feature>
<accession>A0A0B1PE72</accession>
<organism evidence="3 4">
    <name type="scientific">Uncinula necator</name>
    <name type="common">Grape powdery mildew</name>
    <dbReference type="NCBI Taxonomy" id="52586"/>
    <lineage>
        <taxon>Eukaryota</taxon>
        <taxon>Fungi</taxon>
        <taxon>Dikarya</taxon>
        <taxon>Ascomycota</taxon>
        <taxon>Pezizomycotina</taxon>
        <taxon>Leotiomycetes</taxon>
        <taxon>Erysiphales</taxon>
        <taxon>Erysiphaceae</taxon>
        <taxon>Erysiphe</taxon>
    </lineage>
</organism>
<dbReference type="Proteomes" id="UP000030854">
    <property type="component" value="Unassembled WGS sequence"/>
</dbReference>
<feature type="compositionally biased region" description="Basic and acidic residues" evidence="2">
    <location>
        <begin position="243"/>
        <end position="259"/>
    </location>
</feature>
<feature type="compositionally biased region" description="Polar residues" evidence="2">
    <location>
        <begin position="215"/>
        <end position="226"/>
    </location>
</feature>
<feature type="region of interest" description="Disordered" evidence="2">
    <location>
        <begin position="583"/>
        <end position="651"/>
    </location>
</feature>
<feature type="compositionally biased region" description="Polar residues" evidence="2">
    <location>
        <begin position="613"/>
        <end position="641"/>
    </location>
</feature>
<evidence type="ECO:0000313" key="3">
    <source>
        <dbReference type="EMBL" id="KHJ34924.1"/>
    </source>
</evidence>
<dbReference type="AlphaFoldDB" id="A0A0B1PE72"/>
<feature type="region of interest" description="Disordered" evidence="2">
    <location>
        <begin position="796"/>
        <end position="838"/>
    </location>
</feature>
<sequence length="838" mass="94424">MLFATVPKGAFRKPSSFTFLCVSGLLRDAPCTSGCVELSLALNLEQIKYLKIRRQYLRGITRLSIKINTATNLLVLLFLTSHIYTAALSNLQFASFNDCDDRNDIVTPQKSQKKSPNIKYKSHIDAISAGIYPDLPSQTKVLPQPKHSFNRSLISTSSLSCEEKVDNREGPHKALHVTRNTLSAILYAVEALRAPHPFTPDLLEETASMSTQVNALPSSSRQVSENELSRCKTIPGSSSSVKGPREVMRERAAREARRKAELEHKEALERIRATEEAISLVEKQINDEKLQASDFVQDLDRNQGENNDAITQGLGQVSGQRITSNTREEKKGETLENNAKNTYSHPSNKSAKQGQASSVGDNFRGPKTRLRQPEYQTKLKQTDPIQSHQSAQVGGRSAVLGTRSSFPHAFERWETLSAHWEGLTSFWIRRLEENGREVERDPLLQQLSRQVTDLSAAGANLFHAVVELQRLRASSERKFQRWFFETRTEQERNREIQASIERKFQNEVEARAAAVAQAASEERERLNAEQQLAEAKRELQISKDEAKRAWEELGRREKEERERTTSLREGLPTVIGGVEVVPMITGTPSRSGTTRRTEYISERSDTGRDCNPPNESIVSNTGYSQRSYDVSDSFQDTSNPRRTPVASNLKVANTNLNETSFCEQIPGRESPETSFFKPAKDIPISLQLKSQQPASESLGSSSDQEEDHYEIDSQEDFASKSFGNLSTYQPEADYTRGSEQYDDNEIDRLRQYSQIPEVEYGRGIQVTADYLHNPGSYSVPNIDMDDAADYTDLNQQCYSSGSDWANVPRHHHPTRLSDVMEEDERSRTSASQMSRSRD</sequence>
<dbReference type="HOGENOM" id="CLU_007593_1_1_1"/>
<feature type="region of interest" description="Disordered" evidence="2">
    <location>
        <begin position="724"/>
        <end position="746"/>
    </location>
</feature>
<feature type="region of interest" description="Disordered" evidence="2">
    <location>
        <begin position="215"/>
        <end position="259"/>
    </location>
</feature>
<evidence type="ECO:0000256" key="2">
    <source>
        <dbReference type="SAM" id="MobiDB-lite"/>
    </source>
</evidence>
<feature type="coiled-coil region" evidence="1">
    <location>
        <begin position="509"/>
        <end position="552"/>
    </location>
</feature>
<keyword evidence="1" id="KW-0175">Coiled coil</keyword>
<dbReference type="EMBL" id="JNVN01000621">
    <property type="protein sequence ID" value="KHJ34924.1"/>
    <property type="molecule type" value="Genomic_DNA"/>
</dbReference>
<feature type="compositionally biased region" description="Polar residues" evidence="2">
    <location>
        <begin position="374"/>
        <end position="392"/>
    </location>
</feature>